<evidence type="ECO:0000256" key="2">
    <source>
        <dbReference type="ARBA" id="ARBA00008883"/>
    </source>
</evidence>
<evidence type="ECO:0000256" key="6">
    <source>
        <dbReference type="ARBA" id="ARBA00022692"/>
    </source>
</evidence>
<comment type="subcellular location">
    <subcellularLocation>
        <location evidence="1">Cell inner membrane</location>
        <topology evidence="1">Multi-pass membrane protein</topology>
    </subcellularLocation>
</comment>
<dbReference type="Pfam" id="PF02706">
    <property type="entry name" value="Wzz"/>
    <property type="match status" value="1"/>
</dbReference>
<evidence type="ECO:0000256" key="7">
    <source>
        <dbReference type="ARBA" id="ARBA00022741"/>
    </source>
</evidence>
<evidence type="ECO:0000256" key="4">
    <source>
        <dbReference type="ARBA" id="ARBA00022519"/>
    </source>
</evidence>
<dbReference type="AlphaFoldDB" id="A0AAU7CD69"/>
<dbReference type="EC" id="2.7.10.2" evidence="18"/>
<comment type="catalytic activity">
    <reaction evidence="13">
        <text>L-tyrosyl-[protein] + ATP = O-phospho-L-tyrosyl-[protein] + ADP + H(+)</text>
        <dbReference type="Rhea" id="RHEA:10596"/>
        <dbReference type="Rhea" id="RHEA-COMP:10136"/>
        <dbReference type="Rhea" id="RHEA-COMP:20101"/>
        <dbReference type="ChEBI" id="CHEBI:15378"/>
        <dbReference type="ChEBI" id="CHEBI:30616"/>
        <dbReference type="ChEBI" id="CHEBI:46858"/>
        <dbReference type="ChEBI" id="CHEBI:61978"/>
        <dbReference type="ChEBI" id="CHEBI:456216"/>
    </reaction>
</comment>
<evidence type="ECO:0000259" key="16">
    <source>
        <dbReference type="Pfam" id="PF02706"/>
    </source>
</evidence>
<dbReference type="Pfam" id="PF13614">
    <property type="entry name" value="AAA_31"/>
    <property type="match status" value="1"/>
</dbReference>
<evidence type="ECO:0000256" key="3">
    <source>
        <dbReference type="ARBA" id="ARBA00022475"/>
    </source>
</evidence>
<feature type="domain" description="Polysaccharide chain length determinant N-terminal" evidence="16">
    <location>
        <begin position="53"/>
        <end position="141"/>
    </location>
</feature>
<feature type="domain" description="AAA" evidence="17">
    <location>
        <begin position="563"/>
        <end position="685"/>
    </location>
</feature>
<evidence type="ECO:0000256" key="13">
    <source>
        <dbReference type="ARBA" id="ARBA00053015"/>
    </source>
</evidence>
<keyword evidence="11 15" id="KW-0472">Membrane</keyword>
<keyword evidence="4" id="KW-0997">Cell inner membrane</keyword>
<comment type="similarity">
    <text evidence="2">Belongs to the etk/wzc family.</text>
</comment>
<reference evidence="18" key="1">
    <citation type="submission" date="2024-05" db="EMBL/GenBank/DDBJ databases">
        <title>Planctomycetes of the genus Singulisphaera possess chitinolytic capabilities.</title>
        <authorList>
            <person name="Ivanova A."/>
        </authorList>
    </citation>
    <scope>NUCLEOTIDE SEQUENCE</scope>
    <source>
        <strain evidence="18">Ch08T</strain>
    </source>
</reference>
<keyword evidence="5 18" id="KW-0808">Transferase</keyword>
<evidence type="ECO:0000256" key="5">
    <source>
        <dbReference type="ARBA" id="ARBA00022679"/>
    </source>
</evidence>
<organism evidence="18">
    <name type="scientific">Singulisphaera sp. Ch08</name>
    <dbReference type="NCBI Taxonomy" id="3120278"/>
    <lineage>
        <taxon>Bacteria</taxon>
        <taxon>Pseudomonadati</taxon>
        <taxon>Planctomycetota</taxon>
        <taxon>Planctomycetia</taxon>
        <taxon>Isosphaerales</taxon>
        <taxon>Isosphaeraceae</taxon>
        <taxon>Singulisphaera</taxon>
    </lineage>
</organism>
<keyword evidence="12" id="KW-0829">Tyrosine-protein kinase</keyword>
<dbReference type="RefSeq" id="WP_406695893.1">
    <property type="nucleotide sequence ID" value="NZ_CP155447.1"/>
</dbReference>
<dbReference type="GO" id="GO:0005886">
    <property type="term" value="C:plasma membrane"/>
    <property type="evidence" value="ECO:0007669"/>
    <property type="project" value="UniProtKB-SubCell"/>
</dbReference>
<dbReference type="InterPro" id="IPR003856">
    <property type="entry name" value="LPS_length_determ_N"/>
</dbReference>
<evidence type="ECO:0000259" key="17">
    <source>
        <dbReference type="Pfam" id="PF13614"/>
    </source>
</evidence>
<name>A0AAU7CD69_9BACT</name>
<evidence type="ECO:0000256" key="15">
    <source>
        <dbReference type="SAM" id="Phobius"/>
    </source>
</evidence>
<gene>
    <name evidence="18" type="ORF">V5E97_33345</name>
</gene>
<evidence type="ECO:0000256" key="9">
    <source>
        <dbReference type="ARBA" id="ARBA00022840"/>
    </source>
</evidence>
<dbReference type="InterPro" id="IPR025669">
    <property type="entry name" value="AAA_dom"/>
</dbReference>
<evidence type="ECO:0000256" key="11">
    <source>
        <dbReference type="ARBA" id="ARBA00023136"/>
    </source>
</evidence>
<feature type="coiled-coil region" evidence="14">
    <location>
        <begin position="222"/>
        <end position="289"/>
    </location>
</feature>
<keyword evidence="10 15" id="KW-1133">Transmembrane helix</keyword>
<dbReference type="PANTHER" id="PTHR32309">
    <property type="entry name" value="TYROSINE-PROTEIN KINASE"/>
    <property type="match status" value="1"/>
</dbReference>
<accession>A0AAU7CD69</accession>
<dbReference type="CDD" id="cd05387">
    <property type="entry name" value="BY-kinase"/>
    <property type="match status" value="1"/>
</dbReference>
<protein>
    <submittedName>
        <fullName evidence="18">Polysaccharide biosynthesis tyrosine autokinase</fullName>
        <ecNumber evidence="18">2.7.10.2</ecNumber>
    </submittedName>
</protein>
<keyword evidence="9" id="KW-0067">ATP-binding</keyword>
<evidence type="ECO:0000256" key="10">
    <source>
        <dbReference type="ARBA" id="ARBA00022989"/>
    </source>
</evidence>
<evidence type="ECO:0000256" key="1">
    <source>
        <dbReference type="ARBA" id="ARBA00004429"/>
    </source>
</evidence>
<proteinExistence type="inferred from homology"/>
<dbReference type="GO" id="GO:0004715">
    <property type="term" value="F:non-membrane spanning protein tyrosine kinase activity"/>
    <property type="evidence" value="ECO:0007669"/>
    <property type="project" value="UniProtKB-EC"/>
</dbReference>
<feature type="transmembrane region" description="Helical" evidence="15">
    <location>
        <begin position="66"/>
        <end position="88"/>
    </location>
</feature>
<dbReference type="NCBIfam" id="TIGR01007">
    <property type="entry name" value="eps_fam"/>
    <property type="match status" value="1"/>
</dbReference>
<evidence type="ECO:0000256" key="12">
    <source>
        <dbReference type="ARBA" id="ARBA00023137"/>
    </source>
</evidence>
<dbReference type="EMBL" id="CP155447">
    <property type="protein sequence ID" value="XBH03156.1"/>
    <property type="molecule type" value="Genomic_DNA"/>
</dbReference>
<evidence type="ECO:0000256" key="14">
    <source>
        <dbReference type="SAM" id="Coils"/>
    </source>
</evidence>
<dbReference type="InterPro" id="IPR027417">
    <property type="entry name" value="P-loop_NTPase"/>
</dbReference>
<dbReference type="GO" id="GO:0005524">
    <property type="term" value="F:ATP binding"/>
    <property type="evidence" value="ECO:0007669"/>
    <property type="project" value="UniProtKB-KW"/>
</dbReference>
<evidence type="ECO:0000313" key="18">
    <source>
        <dbReference type="EMBL" id="XBH03156.1"/>
    </source>
</evidence>
<sequence length="750" mass="82999">MMSNSNPGPSPDSANLPAVAPAHRSDTLSVPSAGFGSSAGYGAPAGFGASSHLDLITLIKALRRRWLLAFSAGLVGAAIIAITTYYLVPPAKYTTRAMLHVNSVKPRILLQTGELHTEYGAYQRTQLALLESRLVLGAALKQPRVAKLQVLTNMSDPIEWLEKQLLVDFAPGSEILRISMSGEKPEIPMLLVNAVTEAYLDEIVDVEMKQSRQRYDLLKSTWSRYQENLREKRKQLKRLTELAGSDNKTTIASIHQHELDRLGRAEDELSRIQSELRGLRVEAEVLQEKSALNASMITPAMIEDAISRDRSIELLRERESQAQRAIERVYRVARNKNDPAVKKYRDELDAARAGLVAQHRKLYPIISQQLQNMGREANGSKETLLQHRISILSKLETALEDDVKRLAERSRSITQNSVDLFSIQEEIANADEVARTIGKEVEALTVELQAPPRIRLLEKAELPRTKDETRQYRMAGMAGCGAFVLAIMGIALWETRARRVDSATDVIHALGINLFGTLPILPRRRRMLGSGEAHNRRWGSILIESVDAARTALLHVSRTESVRVVMVASALGGEGKTSLSSHLATSLARAGRRTLLIDGDMRRPSAHELFDQPCVPGLSEVLRDEIEVVDAVQPTLVNGLSLLTAGFSDGDSIQALASRDLRALFDQLKESYDFLVIDSSPVLPVADALLIGQHVDAVIFSVMRDVSRIPMIHAAYDRLSRLGIRMLGAIVTGEQTDHYGSNYHPNDRSY</sequence>
<keyword evidence="3" id="KW-1003">Cell membrane</keyword>
<keyword evidence="8" id="KW-0418">Kinase</keyword>
<keyword evidence="7" id="KW-0547">Nucleotide-binding</keyword>
<dbReference type="InterPro" id="IPR005702">
    <property type="entry name" value="Wzc-like_C"/>
</dbReference>
<dbReference type="PANTHER" id="PTHR32309:SF31">
    <property type="entry name" value="CAPSULAR EXOPOLYSACCHARIDE FAMILY"/>
    <property type="match status" value="1"/>
</dbReference>
<dbReference type="SUPFAM" id="SSF52540">
    <property type="entry name" value="P-loop containing nucleoside triphosphate hydrolases"/>
    <property type="match status" value="1"/>
</dbReference>
<evidence type="ECO:0000256" key="8">
    <source>
        <dbReference type="ARBA" id="ARBA00022777"/>
    </source>
</evidence>
<dbReference type="InterPro" id="IPR050445">
    <property type="entry name" value="Bact_polysacc_biosynth/exp"/>
</dbReference>
<keyword evidence="6 15" id="KW-0812">Transmembrane</keyword>
<keyword evidence="14" id="KW-0175">Coiled coil</keyword>
<dbReference type="Gene3D" id="3.40.50.300">
    <property type="entry name" value="P-loop containing nucleotide triphosphate hydrolases"/>
    <property type="match status" value="1"/>
</dbReference>